<gene>
    <name evidence="1" type="ORF">SCLAR_v1c04430</name>
</gene>
<evidence type="ECO:0000313" key="1">
    <source>
        <dbReference type="EMBL" id="ATX70767.1"/>
    </source>
</evidence>
<accession>A0A2K8KGE9</accession>
<evidence type="ECO:0000313" key="2">
    <source>
        <dbReference type="Proteomes" id="UP000231179"/>
    </source>
</evidence>
<dbReference type="EMBL" id="CP024870">
    <property type="protein sequence ID" value="ATX70767.1"/>
    <property type="molecule type" value="Genomic_DNA"/>
</dbReference>
<reference evidence="1 2" key="1">
    <citation type="submission" date="2017-11" db="EMBL/GenBank/DDBJ databases">
        <title>Complete genome sequence of Spiroplasma clarkii CN-5 (DSM 19994).</title>
        <authorList>
            <person name="Tsai Y.-M."/>
            <person name="Chang A."/>
            <person name="Lo W.-S."/>
            <person name="Kuo C.-H."/>
        </authorList>
    </citation>
    <scope>NUCLEOTIDE SEQUENCE [LARGE SCALE GENOMIC DNA]</scope>
    <source>
        <strain evidence="1 2">CN-5</strain>
    </source>
</reference>
<keyword evidence="2" id="KW-1185">Reference proteome</keyword>
<dbReference type="Proteomes" id="UP000231179">
    <property type="component" value="Chromosome"/>
</dbReference>
<proteinExistence type="predicted"/>
<protein>
    <submittedName>
        <fullName evidence="1">Uncharacterized protein</fullName>
    </submittedName>
</protein>
<sequence length="129" mass="15457">MQLEKLIGRYDDILITEYERLEKILTGEEKNMFGKNVDSNKKELNEYKFEGIPRSCQPFVDAAIASTKKMMEELMLKQFQYFQKRESIMQAEINELKQREEAFRQRELIMQAEISQLKQEIKELKNLIN</sequence>
<dbReference type="AlphaFoldDB" id="A0A2K8KGE9"/>
<name>A0A2K8KGE9_9MOLU</name>
<organism evidence="1 2">
    <name type="scientific">Spiroplasma clarkii</name>
    <dbReference type="NCBI Taxonomy" id="2139"/>
    <lineage>
        <taxon>Bacteria</taxon>
        <taxon>Bacillati</taxon>
        <taxon>Mycoplasmatota</taxon>
        <taxon>Mollicutes</taxon>
        <taxon>Entomoplasmatales</taxon>
        <taxon>Spiroplasmataceae</taxon>
        <taxon>Spiroplasma</taxon>
    </lineage>
</organism>